<evidence type="ECO:0000313" key="2">
    <source>
        <dbReference type="EMBL" id="KAF4042431.1"/>
    </source>
</evidence>
<proteinExistence type="predicted"/>
<accession>A0A833TKQ5</accession>
<evidence type="ECO:0000313" key="3">
    <source>
        <dbReference type="Proteomes" id="UP000602510"/>
    </source>
</evidence>
<evidence type="ECO:0000256" key="1">
    <source>
        <dbReference type="SAM" id="MobiDB-lite"/>
    </source>
</evidence>
<name>A0A833TKQ5_PHYIN</name>
<comment type="caution">
    <text evidence="2">The sequence shown here is derived from an EMBL/GenBank/DDBJ whole genome shotgun (WGS) entry which is preliminary data.</text>
</comment>
<dbReference type="Proteomes" id="UP000602510">
    <property type="component" value="Unassembled WGS sequence"/>
</dbReference>
<sequence>MAIFMANPSRAEIGTWLISRTVGLSETSNTVRYERLHDFNRSGILSSHFGFLRIRNTLRTMDTMLNKAKEAAEKYTGHGDSHKDESTLHHTHEA</sequence>
<keyword evidence="3" id="KW-1185">Reference proteome</keyword>
<protein>
    <submittedName>
        <fullName evidence="2">Uncharacterized protein</fullName>
    </submittedName>
</protein>
<organism evidence="2 3">
    <name type="scientific">Phytophthora infestans</name>
    <name type="common">Potato late blight agent</name>
    <name type="synonym">Botrytis infestans</name>
    <dbReference type="NCBI Taxonomy" id="4787"/>
    <lineage>
        <taxon>Eukaryota</taxon>
        <taxon>Sar</taxon>
        <taxon>Stramenopiles</taxon>
        <taxon>Oomycota</taxon>
        <taxon>Peronosporomycetes</taxon>
        <taxon>Peronosporales</taxon>
        <taxon>Peronosporaceae</taxon>
        <taxon>Phytophthora</taxon>
    </lineage>
</organism>
<reference evidence="2" key="1">
    <citation type="submission" date="2020-04" db="EMBL/GenBank/DDBJ databases">
        <title>Hybrid Assembly of Korean Phytophthora infestans isolates.</title>
        <authorList>
            <person name="Prokchorchik M."/>
            <person name="Lee Y."/>
            <person name="Seo J."/>
            <person name="Cho J.-H."/>
            <person name="Park Y.-E."/>
            <person name="Jang D.-C."/>
            <person name="Im J.-S."/>
            <person name="Choi J.-G."/>
            <person name="Park H.-J."/>
            <person name="Lee G.-B."/>
            <person name="Lee Y.-G."/>
            <person name="Hong S.-Y."/>
            <person name="Cho K."/>
            <person name="Sohn K.H."/>
        </authorList>
    </citation>
    <scope>NUCLEOTIDE SEQUENCE</scope>
    <source>
        <strain evidence="2">KR_1_A1</strain>
    </source>
</reference>
<dbReference type="AlphaFoldDB" id="A0A833TKQ5"/>
<dbReference type="EMBL" id="WSZM01000101">
    <property type="protein sequence ID" value="KAF4042431.1"/>
    <property type="molecule type" value="Genomic_DNA"/>
</dbReference>
<feature type="region of interest" description="Disordered" evidence="1">
    <location>
        <begin position="71"/>
        <end position="94"/>
    </location>
</feature>
<gene>
    <name evidence="2" type="ORF">GN244_ATG05327</name>
</gene>